<keyword evidence="1" id="KW-0408">Iron</keyword>
<feature type="region of interest" description="Disordered" evidence="3">
    <location>
        <begin position="42"/>
        <end position="65"/>
    </location>
</feature>
<dbReference type="InterPro" id="IPR036127">
    <property type="entry name" value="CcmE-like_sf"/>
</dbReference>
<evidence type="ECO:0000313" key="4">
    <source>
        <dbReference type="EMBL" id="SUG44997.1"/>
    </source>
</evidence>
<keyword evidence="2" id="KW-0201">Cytochrome c-type biogenesis</keyword>
<dbReference type="GO" id="GO:0005886">
    <property type="term" value="C:plasma membrane"/>
    <property type="evidence" value="ECO:0007669"/>
    <property type="project" value="InterPro"/>
</dbReference>
<dbReference type="Proteomes" id="UP000254741">
    <property type="component" value="Unassembled WGS sequence"/>
</dbReference>
<sequence length="65" mass="7465">MTVILPDLFREGQGVVVQGSWTGEIMCRPKRCWLSMMKTTPPPEVEKAMQENHRRPQSGYKDKSS</sequence>
<evidence type="ECO:0000256" key="3">
    <source>
        <dbReference type="SAM" id="MobiDB-lite"/>
    </source>
</evidence>
<organism evidence="4 5">
    <name type="scientific">Salmonella enterica subsp. arizonae</name>
    <dbReference type="NCBI Taxonomy" id="59203"/>
    <lineage>
        <taxon>Bacteria</taxon>
        <taxon>Pseudomonadati</taxon>
        <taxon>Pseudomonadota</taxon>
        <taxon>Gammaproteobacteria</taxon>
        <taxon>Enterobacterales</taxon>
        <taxon>Enterobacteriaceae</taxon>
        <taxon>Salmonella</taxon>
    </lineage>
</organism>
<evidence type="ECO:0000256" key="2">
    <source>
        <dbReference type="ARBA" id="ARBA00022748"/>
    </source>
</evidence>
<evidence type="ECO:0000313" key="5">
    <source>
        <dbReference type="Proteomes" id="UP000254741"/>
    </source>
</evidence>
<dbReference type="SUPFAM" id="SSF82093">
    <property type="entry name" value="Heme chaperone CcmE"/>
    <property type="match status" value="1"/>
</dbReference>
<evidence type="ECO:0000256" key="1">
    <source>
        <dbReference type="ARBA" id="ARBA00022617"/>
    </source>
</evidence>
<name>A0A379T2W1_SALER</name>
<reference evidence="4 5" key="1">
    <citation type="submission" date="2018-06" db="EMBL/GenBank/DDBJ databases">
        <authorList>
            <consortium name="Pathogen Informatics"/>
            <person name="Doyle S."/>
        </authorList>
    </citation>
    <scope>NUCLEOTIDE SEQUENCE [LARGE SCALE GENOMIC DNA]</scope>
    <source>
        <strain evidence="4 5">NCTC8297</strain>
    </source>
</reference>
<protein>
    <submittedName>
        <fullName evidence="4">Cytochrome c-type biogenesis protein CcmE</fullName>
    </submittedName>
</protein>
<accession>A0A379T2W1</accession>
<keyword evidence="1" id="KW-0479">Metal-binding</keyword>
<feature type="compositionally biased region" description="Basic and acidic residues" evidence="3">
    <location>
        <begin position="44"/>
        <end position="65"/>
    </location>
</feature>
<keyword evidence="1" id="KW-0349">Heme</keyword>
<proteinExistence type="predicted"/>
<dbReference type="GO" id="GO:0017004">
    <property type="term" value="P:cytochrome complex assembly"/>
    <property type="evidence" value="ECO:0007669"/>
    <property type="project" value="UniProtKB-KW"/>
</dbReference>
<gene>
    <name evidence="4" type="primary">ccmE_2</name>
    <name evidence="4" type="ORF">NCTC8297_00154</name>
</gene>
<dbReference type="AlphaFoldDB" id="A0A379T2W1"/>
<dbReference type="GO" id="GO:0017003">
    <property type="term" value="P:protein-heme linkage"/>
    <property type="evidence" value="ECO:0007669"/>
    <property type="project" value="InterPro"/>
</dbReference>
<dbReference type="EMBL" id="UGXG01000002">
    <property type="protein sequence ID" value="SUG44997.1"/>
    <property type="molecule type" value="Genomic_DNA"/>
</dbReference>